<keyword evidence="2" id="KW-1185">Reference proteome</keyword>
<dbReference type="AlphaFoldDB" id="A0A0F0M1F9"/>
<dbReference type="STRING" id="400772.RR49_00910"/>
<comment type="caution">
    <text evidence="1">The sequence shown here is derived from an EMBL/GenBank/DDBJ whole genome shotgun (WGS) entry which is preliminary data.</text>
</comment>
<accession>A0A0F0M1F9</accession>
<organism evidence="1 2">
    <name type="scientific">Microbacterium ginsengisoli</name>
    <dbReference type="NCBI Taxonomy" id="400772"/>
    <lineage>
        <taxon>Bacteria</taxon>
        <taxon>Bacillati</taxon>
        <taxon>Actinomycetota</taxon>
        <taxon>Actinomycetes</taxon>
        <taxon>Micrococcales</taxon>
        <taxon>Microbacteriaceae</taxon>
        <taxon>Microbacterium</taxon>
    </lineage>
</organism>
<proteinExistence type="predicted"/>
<dbReference type="EMBL" id="JYIY01000065">
    <property type="protein sequence ID" value="KJL37847.1"/>
    <property type="molecule type" value="Genomic_DNA"/>
</dbReference>
<sequence>MVIAKVTRPKTGKVTVRIPYTGHSWEGVIRSILPTGSQVTRGPRSGDWLVGRNHLGMLVAGLMKRPDIEDIDLALYQGREGGCSSACYTGSDSDEAIMMCQCACVGLNHGTQSPPAGAKHVATVGGAGEVYRYPGGVRRVRYSRLRDEFR</sequence>
<protein>
    <submittedName>
        <fullName evidence="1">Uncharacterized protein</fullName>
    </submittedName>
</protein>
<gene>
    <name evidence="1" type="ORF">RR49_00910</name>
</gene>
<evidence type="ECO:0000313" key="1">
    <source>
        <dbReference type="EMBL" id="KJL37847.1"/>
    </source>
</evidence>
<dbReference type="Proteomes" id="UP000033451">
    <property type="component" value="Unassembled WGS sequence"/>
</dbReference>
<evidence type="ECO:0000313" key="2">
    <source>
        <dbReference type="Proteomes" id="UP000033451"/>
    </source>
</evidence>
<dbReference type="PATRIC" id="fig|400772.4.peg.936"/>
<name>A0A0F0M1F9_9MICO</name>
<reference evidence="1 2" key="1">
    <citation type="submission" date="2015-02" db="EMBL/GenBank/DDBJ databases">
        <title>Draft genome sequences of ten Microbacterium spp. with emphasis on heavy metal contaminated environments.</title>
        <authorList>
            <person name="Corretto E."/>
        </authorList>
    </citation>
    <scope>NUCLEOTIDE SEQUENCE [LARGE SCALE GENOMIC DNA]</scope>
    <source>
        <strain evidence="1 2">DSM 18659</strain>
    </source>
</reference>